<dbReference type="Gene3D" id="3.80.10.10">
    <property type="entry name" value="Ribonuclease Inhibitor"/>
    <property type="match status" value="1"/>
</dbReference>
<name>A0A6P4J8H5_DROKI</name>
<dbReference type="AlphaFoldDB" id="A0A6P4J8H5"/>
<organism evidence="1 2">
    <name type="scientific">Drosophila kikkawai</name>
    <name type="common">Fruit fly</name>
    <dbReference type="NCBI Taxonomy" id="30033"/>
    <lineage>
        <taxon>Eukaryota</taxon>
        <taxon>Metazoa</taxon>
        <taxon>Ecdysozoa</taxon>
        <taxon>Arthropoda</taxon>
        <taxon>Hexapoda</taxon>
        <taxon>Insecta</taxon>
        <taxon>Pterygota</taxon>
        <taxon>Neoptera</taxon>
        <taxon>Endopterygota</taxon>
        <taxon>Diptera</taxon>
        <taxon>Brachycera</taxon>
        <taxon>Muscomorpha</taxon>
        <taxon>Ephydroidea</taxon>
        <taxon>Drosophilidae</taxon>
        <taxon>Drosophila</taxon>
        <taxon>Sophophora</taxon>
    </lineage>
</organism>
<evidence type="ECO:0000313" key="1">
    <source>
        <dbReference type="Proteomes" id="UP001652661"/>
    </source>
</evidence>
<reference evidence="2" key="1">
    <citation type="submission" date="2025-08" db="UniProtKB">
        <authorList>
            <consortium name="RefSeq"/>
        </authorList>
    </citation>
    <scope>IDENTIFICATION</scope>
    <source>
        <strain evidence="2">14028-0561.14</strain>
        <tissue evidence="2">Whole fly</tissue>
    </source>
</reference>
<keyword evidence="1" id="KW-1185">Reference proteome</keyword>
<dbReference type="OrthoDB" id="7862491at2759"/>
<dbReference type="RefSeq" id="XP_017030868.2">
    <property type="nucleotide sequence ID" value="XM_017175379.2"/>
</dbReference>
<evidence type="ECO:0000313" key="2">
    <source>
        <dbReference type="RefSeq" id="XP_017030868.2"/>
    </source>
</evidence>
<accession>A0A6P4J8H5</accession>
<dbReference type="GeneID" id="108080575"/>
<proteinExistence type="predicted"/>
<protein>
    <submittedName>
        <fullName evidence="2">Uncharacterized protein</fullName>
    </submittedName>
</protein>
<dbReference type="Proteomes" id="UP001652661">
    <property type="component" value="Chromosome 3L"/>
</dbReference>
<dbReference type="InterPro" id="IPR032675">
    <property type="entry name" value="LRR_dom_sf"/>
</dbReference>
<gene>
    <name evidence="2" type="primary">LOC108080575</name>
</gene>
<sequence>MQITSLLLNVKTLNSVHLHIAADCDPSVNLINALMQLPSLSKLLLHGFSCDMVYQLQNLFNLKDISLNLRSHPQAINIFEILSSLKNLRTLHISNMNIMETQNSCFNELQELEIFSCHIYSMLPMVPKLKSLRFRRNFYYSPDFRLFYWISQHSYTLEFLELLLPHLQHTNVHFGEQDLLEMLQNCTNLRTLHLGNSITWHFVGSFMNLLSAKGFSSERQFRFVLENFEEVKSMFFASPYLGLVYVRSPTPCERCAWGCL</sequence>
<dbReference type="SUPFAM" id="SSF52047">
    <property type="entry name" value="RNI-like"/>
    <property type="match status" value="1"/>
</dbReference>